<dbReference type="RefSeq" id="WP_146289931.1">
    <property type="nucleotide sequence ID" value="NZ_CP042304.1"/>
</dbReference>
<protein>
    <submittedName>
        <fullName evidence="6">Metallophosphoesterase</fullName>
    </submittedName>
</protein>
<evidence type="ECO:0000256" key="2">
    <source>
        <dbReference type="ARBA" id="ARBA00022801"/>
    </source>
</evidence>
<evidence type="ECO:0000313" key="7">
    <source>
        <dbReference type="Proteomes" id="UP000315364"/>
    </source>
</evidence>
<comment type="similarity">
    <text evidence="4">Belongs to the cyclic nucleotide phosphodiesterase class-III family.</text>
</comment>
<dbReference type="OrthoDB" id="9794568at2"/>
<dbReference type="PANTHER" id="PTHR42988:SF2">
    <property type="entry name" value="CYCLIC NUCLEOTIDE PHOSPHODIESTERASE CBUA0032-RELATED"/>
    <property type="match status" value="1"/>
</dbReference>
<evidence type="ECO:0000256" key="1">
    <source>
        <dbReference type="ARBA" id="ARBA00022723"/>
    </source>
</evidence>
<dbReference type="InterPro" id="IPR004843">
    <property type="entry name" value="Calcineurin-like_PHP"/>
</dbReference>
<dbReference type="InterPro" id="IPR050884">
    <property type="entry name" value="CNP_phosphodiesterase-III"/>
</dbReference>
<name>A0A5B8LS78_9HYPH</name>
<dbReference type="GO" id="GO:0016787">
    <property type="term" value="F:hydrolase activity"/>
    <property type="evidence" value="ECO:0007669"/>
    <property type="project" value="UniProtKB-KW"/>
</dbReference>
<dbReference type="InterPro" id="IPR029052">
    <property type="entry name" value="Metallo-depent_PP-like"/>
</dbReference>
<keyword evidence="3" id="KW-0408">Iron</keyword>
<dbReference type="GO" id="GO:0046872">
    <property type="term" value="F:metal ion binding"/>
    <property type="evidence" value="ECO:0007669"/>
    <property type="project" value="UniProtKB-KW"/>
</dbReference>
<dbReference type="AlphaFoldDB" id="A0A5B8LS78"/>
<dbReference type="Proteomes" id="UP000315364">
    <property type="component" value="Chromosome"/>
</dbReference>
<dbReference type="KEGG" id="dea:FPZ08_10295"/>
<dbReference type="EMBL" id="CP042304">
    <property type="protein sequence ID" value="QDZ11108.1"/>
    <property type="molecule type" value="Genomic_DNA"/>
</dbReference>
<evidence type="ECO:0000313" key="6">
    <source>
        <dbReference type="EMBL" id="QDZ11108.1"/>
    </source>
</evidence>
<sequence>MITLAHISDIHLSPMPDVGWRDLLGKRLTGYLNWKLRRHDELNSETLTSLVAHLRAQNPDFIAVTGDLVNLALPFEIDRAAQWLQALGGSDRVAACPGNHDAYVPGALESAQKSWGEYLQGETLDDAAFPFVRRVGELAIISCSSAVPTRPFLAVGRFDEKQAERLGRILRLMGEAGYFRTVLIHHPPNPELQHPSFGLKGHKLFRQVIAEHGAELILHGHTHRSSIHSIPGKDKEVPVVGVAAASAAQGGTLDDPARYNLFRIERTGDGNWSCTMREYGFQRLGSDIVMRLQMRIC</sequence>
<keyword evidence="2" id="KW-0378">Hydrolase</keyword>
<gene>
    <name evidence="6" type="ORF">FPZ08_10295</name>
</gene>
<proteinExistence type="inferred from homology"/>
<feature type="domain" description="Calcineurin-like phosphoesterase" evidence="5">
    <location>
        <begin position="3"/>
        <end position="224"/>
    </location>
</feature>
<dbReference type="PANTHER" id="PTHR42988">
    <property type="entry name" value="PHOSPHOHYDROLASE"/>
    <property type="match status" value="1"/>
</dbReference>
<dbReference type="SUPFAM" id="SSF56300">
    <property type="entry name" value="Metallo-dependent phosphatases"/>
    <property type="match status" value="1"/>
</dbReference>
<evidence type="ECO:0000256" key="4">
    <source>
        <dbReference type="ARBA" id="ARBA00025742"/>
    </source>
</evidence>
<keyword evidence="7" id="KW-1185">Reference proteome</keyword>
<dbReference type="Gene3D" id="3.60.21.10">
    <property type="match status" value="1"/>
</dbReference>
<keyword evidence="1" id="KW-0479">Metal-binding</keyword>
<accession>A0A5B8LS78</accession>
<evidence type="ECO:0000259" key="5">
    <source>
        <dbReference type="Pfam" id="PF00149"/>
    </source>
</evidence>
<dbReference type="Pfam" id="PF00149">
    <property type="entry name" value="Metallophos"/>
    <property type="match status" value="1"/>
</dbReference>
<evidence type="ECO:0000256" key="3">
    <source>
        <dbReference type="ARBA" id="ARBA00023004"/>
    </source>
</evidence>
<reference evidence="6 7" key="1">
    <citation type="submission" date="2019-07" db="EMBL/GenBank/DDBJ databases">
        <title>Full genome sequence of Devosia sp. Gsoil 520.</title>
        <authorList>
            <person name="Im W.-T."/>
        </authorList>
    </citation>
    <scope>NUCLEOTIDE SEQUENCE [LARGE SCALE GENOMIC DNA]</scope>
    <source>
        <strain evidence="6 7">Gsoil 520</strain>
    </source>
</reference>
<organism evidence="6 7">
    <name type="scientific">Devosia ginsengisoli</name>
    <dbReference type="NCBI Taxonomy" id="400770"/>
    <lineage>
        <taxon>Bacteria</taxon>
        <taxon>Pseudomonadati</taxon>
        <taxon>Pseudomonadota</taxon>
        <taxon>Alphaproteobacteria</taxon>
        <taxon>Hyphomicrobiales</taxon>
        <taxon>Devosiaceae</taxon>
        <taxon>Devosia</taxon>
    </lineage>
</organism>